<evidence type="ECO:0000259" key="11">
    <source>
        <dbReference type="SMART" id="SM00756"/>
    </source>
</evidence>
<evidence type="ECO:0000256" key="6">
    <source>
        <dbReference type="ARBA" id="ARBA00023002"/>
    </source>
</evidence>
<feature type="domain" description="Vitamin K epoxide reductase" evidence="11">
    <location>
        <begin position="10"/>
        <end position="160"/>
    </location>
</feature>
<evidence type="ECO:0000256" key="2">
    <source>
        <dbReference type="ARBA" id="ARBA00006214"/>
    </source>
</evidence>
<keyword evidence="13" id="KW-1185">Reference proteome</keyword>
<dbReference type="AlphaFoldDB" id="A0AAW9PWW6"/>
<dbReference type="EMBL" id="JAZBJZ010000104">
    <property type="protein sequence ID" value="MEE3718977.1"/>
    <property type="molecule type" value="Genomic_DNA"/>
</dbReference>
<dbReference type="InterPro" id="IPR044698">
    <property type="entry name" value="VKOR/LTO1"/>
</dbReference>
<dbReference type="SMART" id="SM00756">
    <property type="entry name" value="VKc"/>
    <property type="match status" value="1"/>
</dbReference>
<evidence type="ECO:0000256" key="8">
    <source>
        <dbReference type="ARBA" id="ARBA00023157"/>
    </source>
</evidence>
<dbReference type="Gene3D" id="3.40.30.10">
    <property type="entry name" value="Glutaredoxin"/>
    <property type="match status" value="1"/>
</dbReference>
<feature type="transmembrane region" description="Helical" evidence="10">
    <location>
        <begin position="105"/>
        <end position="129"/>
    </location>
</feature>
<sequence length="294" mass="32758">MRQRSEPWINRWYRPIIIAITIFGAALTSYLTITHFFGGTVALCTTQGSGCDLILNSEYAKIFGIPLTIFGALGYLTIGGLAAAPLIFQTEDVKFKEKVKQQTSFLLFMVSTATMVFSAYLMYLVAFVIKDANGQTTFCIYCFSSAMAMFSIWLLNLFGNIWKDIGQLIFIGLIVGVVTLTGTLGVYASQNQLLAQSGTFQGRLVQHLRAIDAKMYGAFWCPHCRDQKELFGEAKKQIPYIECDPRGENPKTQLCQAKGIKGFPTWEIKNKLHEGQKTLEELADLSGYEGSRAN</sequence>
<dbReference type="GO" id="GO:0048038">
    <property type="term" value="F:quinone binding"/>
    <property type="evidence" value="ECO:0007669"/>
    <property type="project" value="UniProtKB-KW"/>
</dbReference>
<gene>
    <name evidence="12" type="ORF">V2H45_19715</name>
</gene>
<evidence type="ECO:0000313" key="12">
    <source>
        <dbReference type="EMBL" id="MEE3718977.1"/>
    </source>
</evidence>
<keyword evidence="8" id="KW-1015">Disulfide bond</keyword>
<evidence type="ECO:0000256" key="7">
    <source>
        <dbReference type="ARBA" id="ARBA00023136"/>
    </source>
</evidence>
<evidence type="ECO:0000256" key="5">
    <source>
        <dbReference type="ARBA" id="ARBA00022989"/>
    </source>
</evidence>
<evidence type="ECO:0000313" key="13">
    <source>
        <dbReference type="Proteomes" id="UP001333818"/>
    </source>
</evidence>
<name>A0AAW9PWW6_9CYAN</name>
<organism evidence="12 13">
    <name type="scientific">Tumidithrix elongata BACA0141</name>
    <dbReference type="NCBI Taxonomy" id="2716417"/>
    <lineage>
        <taxon>Bacteria</taxon>
        <taxon>Bacillati</taxon>
        <taxon>Cyanobacteriota</taxon>
        <taxon>Cyanophyceae</taxon>
        <taxon>Pseudanabaenales</taxon>
        <taxon>Pseudanabaenaceae</taxon>
        <taxon>Tumidithrix</taxon>
        <taxon>Tumidithrix elongata</taxon>
    </lineage>
</organism>
<proteinExistence type="inferred from homology"/>
<dbReference type="SUPFAM" id="SSF52833">
    <property type="entry name" value="Thioredoxin-like"/>
    <property type="match status" value="1"/>
</dbReference>
<feature type="transmembrane region" description="Helical" evidence="10">
    <location>
        <begin position="135"/>
        <end position="156"/>
    </location>
</feature>
<comment type="caution">
    <text evidence="12">The sequence shown here is derived from an EMBL/GenBank/DDBJ whole genome shotgun (WGS) entry which is preliminary data.</text>
</comment>
<feature type="transmembrane region" description="Helical" evidence="10">
    <location>
        <begin position="168"/>
        <end position="188"/>
    </location>
</feature>
<evidence type="ECO:0000256" key="1">
    <source>
        <dbReference type="ARBA" id="ARBA00004141"/>
    </source>
</evidence>
<evidence type="ECO:0000256" key="10">
    <source>
        <dbReference type="SAM" id="Phobius"/>
    </source>
</evidence>
<feature type="transmembrane region" description="Helical" evidence="10">
    <location>
        <begin position="12"/>
        <end position="33"/>
    </location>
</feature>
<keyword evidence="7 10" id="KW-0472">Membrane</keyword>
<dbReference type="RefSeq" id="WP_330485413.1">
    <property type="nucleotide sequence ID" value="NZ_JAZBJZ010000104.1"/>
</dbReference>
<keyword evidence="3 10" id="KW-0812">Transmembrane</keyword>
<dbReference type="Proteomes" id="UP001333818">
    <property type="component" value="Unassembled WGS sequence"/>
</dbReference>
<dbReference type="Gene3D" id="1.20.1440.130">
    <property type="entry name" value="VKOR domain"/>
    <property type="match status" value="1"/>
</dbReference>
<evidence type="ECO:0000256" key="9">
    <source>
        <dbReference type="ARBA" id="ARBA00023284"/>
    </source>
</evidence>
<dbReference type="PANTHER" id="PTHR34573">
    <property type="entry name" value="VKC DOMAIN-CONTAINING PROTEIN"/>
    <property type="match status" value="1"/>
</dbReference>
<keyword evidence="4" id="KW-0874">Quinone</keyword>
<dbReference type="CDD" id="cd12916">
    <property type="entry name" value="VKOR_1"/>
    <property type="match status" value="1"/>
</dbReference>
<comment type="subcellular location">
    <subcellularLocation>
        <location evidence="1">Membrane</location>
        <topology evidence="1">Multi-pass membrane protein</topology>
    </subcellularLocation>
</comment>
<accession>A0AAW9PWW6</accession>
<keyword evidence="5 10" id="KW-1133">Transmembrane helix</keyword>
<dbReference type="GO" id="GO:0016491">
    <property type="term" value="F:oxidoreductase activity"/>
    <property type="evidence" value="ECO:0007669"/>
    <property type="project" value="UniProtKB-KW"/>
</dbReference>
<keyword evidence="9" id="KW-0676">Redox-active center</keyword>
<dbReference type="Pfam" id="PF07884">
    <property type="entry name" value="VKOR"/>
    <property type="match status" value="1"/>
</dbReference>
<keyword evidence="6" id="KW-0560">Oxidoreductase</keyword>
<protein>
    <submittedName>
        <fullName evidence="12">Vitamin K epoxide reductase family protein</fullName>
    </submittedName>
</protein>
<dbReference type="InterPro" id="IPR038354">
    <property type="entry name" value="VKOR_sf"/>
</dbReference>
<dbReference type="InterPro" id="IPR012932">
    <property type="entry name" value="VKOR"/>
</dbReference>
<evidence type="ECO:0000256" key="4">
    <source>
        <dbReference type="ARBA" id="ARBA00022719"/>
    </source>
</evidence>
<dbReference type="PANTHER" id="PTHR34573:SF1">
    <property type="entry name" value="VITAMIN K EPOXIDE REDUCTASE DOMAIN-CONTAINING PROTEIN"/>
    <property type="match status" value="1"/>
</dbReference>
<dbReference type="InterPro" id="IPR036249">
    <property type="entry name" value="Thioredoxin-like_sf"/>
</dbReference>
<dbReference type="GO" id="GO:0016020">
    <property type="term" value="C:membrane"/>
    <property type="evidence" value="ECO:0007669"/>
    <property type="project" value="UniProtKB-SubCell"/>
</dbReference>
<comment type="similarity">
    <text evidence="2">Belongs to the VKOR family.</text>
</comment>
<evidence type="ECO:0000256" key="3">
    <source>
        <dbReference type="ARBA" id="ARBA00022692"/>
    </source>
</evidence>
<feature type="transmembrane region" description="Helical" evidence="10">
    <location>
        <begin position="62"/>
        <end position="84"/>
    </location>
</feature>
<reference evidence="12" key="1">
    <citation type="submission" date="2024-01" db="EMBL/GenBank/DDBJ databases">
        <title>Bank of Algae and Cyanobacteria of the Azores (BACA) strain genomes.</title>
        <authorList>
            <person name="Luz R."/>
            <person name="Cordeiro R."/>
            <person name="Fonseca A."/>
            <person name="Goncalves V."/>
        </authorList>
    </citation>
    <scope>NUCLEOTIDE SEQUENCE</scope>
    <source>
        <strain evidence="12">BACA0141</strain>
    </source>
</reference>